<feature type="region of interest" description="Disordered" evidence="1">
    <location>
        <begin position="48"/>
        <end position="78"/>
    </location>
</feature>
<dbReference type="EnsemblPlants" id="KQJ81727">
    <property type="protein sequence ID" value="KQJ81727"/>
    <property type="gene ID" value="BRADI_5g02591v3"/>
</dbReference>
<gene>
    <name evidence="2" type="ORF">BRADI_5g02591v3</name>
</gene>
<sequence>MPEGEDSSNIVADTDADSLVVGVEHMNVQHNQDELTVWRRTDVEGVSGDASVIENAGASPMPDPGDEDIADEDLDPDDTYIDDGVVAPVDIQDEDDQDFLCKS</sequence>
<dbReference type="Gramene" id="KQJ81727">
    <property type="protein sequence ID" value="KQJ81727"/>
    <property type="gene ID" value="BRADI_5g02591v3"/>
</dbReference>
<dbReference type="EMBL" id="CM000884">
    <property type="protein sequence ID" value="KQJ81727.2"/>
    <property type="molecule type" value="Genomic_DNA"/>
</dbReference>
<accession>A0A0Q3E1W5</accession>
<dbReference type="AlphaFoldDB" id="A0A0Q3E1W5"/>
<evidence type="ECO:0000313" key="4">
    <source>
        <dbReference type="Proteomes" id="UP000008810"/>
    </source>
</evidence>
<evidence type="ECO:0000313" key="3">
    <source>
        <dbReference type="EnsemblPlants" id="KQJ81727"/>
    </source>
</evidence>
<evidence type="ECO:0000256" key="1">
    <source>
        <dbReference type="SAM" id="MobiDB-lite"/>
    </source>
</evidence>
<reference evidence="2 3" key="1">
    <citation type="journal article" date="2010" name="Nature">
        <title>Genome sequencing and analysis of the model grass Brachypodium distachyon.</title>
        <authorList>
            <consortium name="International Brachypodium Initiative"/>
        </authorList>
    </citation>
    <scope>NUCLEOTIDE SEQUENCE [LARGE SCALE GENOMIC DNA]</scope>
    <source>
        <strain evidence="2 3">Bd21</strain>
    </source>
</reference>
<proteinExistence type="predicted"/>
<organism evidence="2">
    <name type="scientific">Brachypodium distachyon</name>
    <name type="common">Purple false brome</name>
    <name type="synonym">Trachynia distachya</name>
    <dbReference type="NCBI Taxonomy" id="15368"/>
    <lineage>
        <taxon>Eukaryota</taxon>
        <taxon>Viridiplantae</taxon>
        <taxon>Streptophyta</taxon>
        <taxon>Embryophyta</taxon>
        <taxon>Tracheophyta</taxon>
        <taxon>Spermatophyta</taxon>
        <taxon>Magnoliopsida</taxon>
        <taxon>Liliopsida</taxon>
        <taxon>Poales</taxon>
        <taxon>Poaceae</taxon>
        <taxon>BOP clade</taxon>
        <taxon>Pooideae</taxon>
        <taxon>Stipodae</taxon>
        <taxon>Brachypodieae</taxon>
        <taxon>Brachypodium</taxon>
    </lineage>
</organism>
<dbReference type="OrthoDB" id="713060at2759"/>
<name>A0A0Q3E1W5_BRADI</name>
<reference evidence="2" key="2">
    <citation type="submission" date="2017-06" db="EMBL/GenBank/DDBJ databases">
        <title>WGS assembly of Brachypodium distachyon.</title>
        <authorList>
            <consortium name="The International Brachypodium Initiative"/>
            <person name="Lucas S."/>
            <person name="Harmon-Smith M."/>
            <person name="Lail K."/>
            <person name="Tice H."/>
            <person name="Grimwood J."/>
            <person name="Bruce D."/>
            <person name="Barry K."/>
            <person name="Shu S."/>
            <person name="Lindquist E."/>
            <person name="Wang M."/>
            <person name="Pitluck S."/>
            <person name="Vogel J.P."/>
            <person name="Garvin D.F."/>
            <person name="Mockler T.C."/>
            <person name="Schmutz J."/>
            <person name="Rokhsar D."/>
            <person name="Bevan M.W."/>
        </authorList>
    </citation>
    <scope>NUCLEOTIDE SEQUENCE</scope>
    <source>
        <strain evidence="2">Bd21</strain>
    </source>
</reference>
<keyword evidence="4" id="KW-1185">Reference proteome</keyword>
<reference evidence="3" key="3">
    <citation type="submission" date="2018-08" db="UniProtKB">
        <authorList>
            <consortium name="EnsemblPlants"/>
        </authorList>
    </citation>
    <scope>IDENTIFICATION</scope>
    <source>
        <strain evidence="3">cv. Bd21</strain>
    </source>
</reference>
<dbReference type="InParanoid" id="A0A0Q3E1W5"/>
<evidence type="ECO:0000313" key="2">
    <source>
        <dbReference type="EMBL" id="KQJ81727.2"/>
    </source>
</evidence>
<dbReference type="Proteomes" id="UP000008810">
    <property type="component" value="Chromosome 5"/>
</dbReference>
<feature type="compositionally biased region" description="Acidic residues" evidence="1">
    <location>
        <begin position="64"/>
        <end position="78"/>
    </location>
</feature>
<protein>
    <submittedName>
        <fullName evidence="2 3">Uncharacterized protein</fullName>
    </submittedName>
</protein>